<keyword evidence="2" id="KW-0949">S-adenosyl-L-methionine</keyword>
<dbReference type="GO" id="GO:0046872">
    <property type="term" value="F:metal ion binding"/>
    <property type="evidence" value="ECO:0007669"/>
    <property type="project" value="UniProtKB-KW"/>
</dbReference>
<feature type="domain" description="Radical SAM core" evidence="6">
    <location>
        <begin position="21"/>
        <end position="294"/>
    </location>
</feature>
<comment type="cofactor">
    <cofactor evidence="1">
        <name>[4Fe-4S] cluster</name>
        <dbReference type="ChEBI" id="CHEBI:49883"/>
    </cofactor>
</comment>
<evidence type="ECO:0000256" key="4">
    <source>
        <dbReference type="ARBA" id="ARBA00023004"/>
    </source>
</evidence>
<dbReference type="GO" id="GO:0003824">
    <property type="term" value="F:catalytic activity"/>
    <property type="evidence" value="ECO:0007669"/>
    <property type="project" value="InterPro"/>
</dbReference>
<dbReference type="InterPro" id="IPR006638">
    <property type="entry name" value="Elp3/MiaA/NifB-like_rSAM"/>
</dbReference>
<dbReference type="Gene3D" id="3.20.20.70">
    <property type="entry name" value="Aldolase class I"/>
    <property type="match status" value="1"/>
</dbReference>
<dbReference type="AlphaFoldDB" id="A0A8J6T5G4"/>
<dbReference type="EMBL" id="JACNJD010000293">
    <property type="protein sequence ID" value="MBC8178612.1"/>
    <property type="molecule type" value="Genomic_DNA"/>
</dbReference>
<protein>
    <submittedName>
        <fullName evidence="7">Radical SAM protein</fullName>
    </submittedName>
</protein>
<evidence type="ECO:0000256" key="1">
    <source>
        <dbReference type="ARBA" id="ARBA00001966"/>
    </source>
</evidence>
<evidence type="ECO:0000256" key="2">
    <source>
        <dbReference type="ARBA" id="ARBA00022691"/>
    </source>
</evidence>
<keyword evidence="4" id="KW-0408">Iron</keyword>
<dbReference type="InterPro" id="IPR051198">
    <property type="entry name" value="BchE-like"/>
</dbReference>
<evidence type="ECO:0000313" key="7">
    <source>
        <dbReference type="EMBL" id="MBC8178612.1"/>
    </source>
</evidence>
<dbReference type="PANTHER" id="PTHR43409:SF4">
    <property type="entry name" value="RADICAL SAM SUPERFAMILY PROTEIN"/>
    <property type="match status" value="1"/>
</dbReference>
<dbReference type="PROSITE" id="PS51918">
    <property type="entry name" value="RADICAL_SAM"/>
    <property type="match status" value="1"/>
</dbReference>
<keyword evidence="3" id="KW-0479">Metal-binding</keyword>
<organism evidence="7 8">
    <name type="scientific">Candidatus Desulfacyla euxinica</name>
    <dbReference type="NCBI Taxonomy" id="2841693"/>
    <lineage>
        <taxon>Bacteria</taxon>
        <taxon>Deltaproteobacteria</taxon>
        <taxon>Candidatus Desulfacyla</taxon>
    </lineage>
</organism>
<dbReference type="Proteomes" id="UP000650524">
    <property type="component" value="Unassembled WGS sequence"/>
</dbReference>
<sequence>MNVATALKYNFETGIYRPPSEGGSYSLLIRVTRNCPWNRCEFCSMYKGEKFELRTPEEVKADIDSIAAICNSLKSISRKLGYNGEMNRNVAIALLEKTPEFNTGHGFVMVYDWLSAGGKTAFLQDANSLILPTQKLVDILKHLRKTFPSLNRVTSYARSRTLAQRKPEELTAIRKAGLDRLHVGLETGDDVLLKRIKKGVTSEGHISGGRKAMEAGFQLSEYWMPGLGGKEMWEGHARNTARVLSAINPDYIRSRPFFPAPGSPLFEANSRGELQLLSPREQLMELKVMIEGLNVTSKVCFDHAGNHWRGKQGGLLFTQSYEGYKFPEYKNRVLQLIQEGIDIVQHTPHFHL</sequence>
<reference evidence="7 8" key="1">
    <citation type="submission" date="2020-08" db="EMBL/GenBank/DDBJ databases">
        <title>Bridging the membrane lipid divide: bacteria of the FCB group superphylum have the potential to synthesize archaeal ether lipids.</title>
        <authorList>
            <person name="Villanueva L."/>
            <person name="Von Meijenfeldt F.A.B."/>
            <person name="Westbye A.B."/>
            <person name="Yadav S."/>
            <person name="Hopmans E.C."/>
            <person name="Dutilh B.E."/>
            <person name="Sinninghe Damste J.S."/>
        </authorList>
    </citation>
    <scope>NUCLEOTIDE SEQUENCE [LARGE SCALE GENOMIC DNA]</scope>
    <source>
        <strain evidence="7">NIOZ-UU27</strain>
    </source>
</reference>
<evidence type="ECO:0000259" key="6">
    <source>
        <dbReference type="PROSITE" id="PS51918"/>
    </source>
</evidence>
<proteinExistence type="predicted"/>
<gene>
    <name evidence="7" type="ORF">H8E19_14500</name>
</gene>
<name>A0A8J6T5G4_9DELT</name>
<dbReference type="InterPro" id="IPR013785">
    <property type="entry name" value="Aldolase_TIM"/>
</dbReference>
<keyword evidence="5" id="KW-0411">Iron-sulfur</keyword>
<dbReference type="SFLD" id="SFLDS00029">
    <property type="entry name" value="Radical_SAM"/>
    <property type="match status" value="1"/>
</dbReference>
<dbReference type="InterPro" id="IPR007197">
    <property type="entry name" value="rSAM"/>
</dbReference>
<dbReference type="SUPFAM" id="SSF102114">
    <property type="entry name" value="Radical SAM enzymes"/>
    <property type="match status" value="2"/>
</dbReference>
<dbReference type="SFLD" id="SFLDG01095">
    <property type="entry name" value="Uncharacterised_Radical_SAM_Su"/>
    <property type="match status" value="1"/>
</dbReference>
<dbReference type="CDD" id="cd01335">
    <property type="entry name" value="Radical_SAM"/>
    <property type="match status" value="1"/>
</dbReference>
<dbReference type="GO" id="GO:0051536">
    <property type="term" value="F:iron-sulfur cluster binding"/>
    <property type="evidence" value="ECO:0007669"/>
    <property type="project" value="UniProtKB-KW"/>
</dbReference>
<evidence type="ECO:0000256" key="5">
    <source>
        <dbReference type="ARBA" id="ARBA00023014"/>
    </source>
</evidence>
<dbReference type="PANTHER" id="PTHR43409">
    <property type="entry name" value="ANAEROBIC MAGNESIUM-PROTOPORPHYRIN IX MONOMETHYL ESTER CYCLASE-RELATED"/>
    <property type="match status" value="1"/>
</dbReference>
<comment type="caution">
    <text evidence="7">The sequence shown here is derived from an EMBL/GenBank/DDBJ whole genome shotgun (WGS) entry which is preliminary data.</text>
</comment>
<accession>A0A8J6T5G4</accession>
<dbReference type="Pfam" id="PF04055">
    <property type="entry name" value="Radical_SAM"/>
    <property type="match status" value="1"/>
</dbReference>
<dbReference type="InterPro" id="IPR058240">
    <property type="entry name" value="rSAM_sf"/>
</dbReference>
<dbReference type="SMART" id="SM00729">
    <property type="entry name" value="Elp3"/>
    <property type="match status" value="1"/>
</dbReference>
<evidence type="ECO:0000313" key="8">
    <source>
        <dbReference type="Proteomes" id="UP000650524"/>
    </source>
</evidence>
<evidence type="ECO:0000256" key="3">
    <source>
        <dbReference type="ARBA" id="ARBA00022723"/>
    </source>
</evidence>